<dbReference type="AlphaFoldDB" id="A0A1Q9EMC1"/>
<evidence type="ECO:0000313" key="3">
    <source>
        <dbReference type="Proteomes" id="UP000186817"/>
    </source>
</evidence>
<feature type="region of interest" description="Disordered" evidence="1">
    <location>
        <begin position="154"/>
        <end position="195"/>
    </location>
</feature>
<dbReference type="EMBL" id="LSRX01000115">
    <property type="protein sequence ID" value="OLQ08547.1"/>
    <property type="molecule type" value="Genomic_DNA"/>
</dbReference>
<organism evidence="2 3">
    <name type="scientific">Symbiodinium microadriaticum</name>
    <name type="common">Dinoflagellate</name>
    <name type="synonym">Zooxanthella microadriatica</name>
    <dbReference type="NCBI Taxonomy" id="2951"/>
    <lineage>
        <taxon>Eukaryota</taxon>
        <taxon>Sar</taxon>
        <taxon>Alveolata</taxon>
        <taxon>Dinophyceae</taxon>
        <taxon>Suessiales</taxon>
        <taxon>Symbiodiniaceae</taxon>
        <taxon>Symbiodinium</taxon>
    </lineage>
</organism>
<comment type="caution">
    <text evidence="2">The sequence shown here is derived from an EMBL/GenBank/DDBJ whole genome shotgun (WGS) entry which is preliminary data.</text>
</comment>
<reference evidence="2 3" key="1">
    <citation type="submission" date="2016-02" db="EMBL/GenBank/DDBJ databases">
        <title>Genome analysis of coral dinoflagellate symbionts highlights evolutionary adaptations to a symbiotic lifestyle.</title>
        <authorList>
            <person name="Aranda M."/>
            <person name="Li Y."/>
            <person name="Liew Y.J."/>
            <person name="Baumgarten S."/>
            <person name="Simakov O."/>
            <person name="Wilson M."/>
            <person name="Piel J."/>
            <person name="Ashoor H."/>
            <person name="Bougouffa S."/>
            <person name="Bajic V.B."/>
            <person name="Ryu T."/>
            <person name="Ravasi T."/>
            <person name="Bayer T."/>
            <person name="Micklem G."/>
            <person name="Kim H."/>
            <person name="Bhak J."/>
            <person name="Lajeunesse T.C."/>
            <person name="Voolstra C.R."/>
        </authorList>
    </citation>
    <scope>NUCLEOTIDE SEQUENCE [LARGE SCALE GENOMIC DNA]</scope>
    <source>
        <strain evidence="2 3">CCMP2467</strain>
    </source>
</reference>
<gene>
    <name evidence="2" type="ORF">AK812_SmicGene7954</name>
</gene>
<evidence type="ECO:0000256" key="1">
    <source>
        <dbReference type="SAM" id="MobiDB-lite"/>
    </source>
</evidence>
<evidence type="ECO:0000313" key="2">
    <source>
        <dbReference type="EMBL" id="OLQ08547.1"/>
    </source>
</evidence>
<protein>
    <submittedName>
        <fullName evidence="2">Uncharacterized protein</fullName>
    </submittedName>
</protein>
<sequence length="270" mass="29648">MARHASEPVLVPWRLALEGSSRVALTDPQDLLQRAQEDVGVHILLERCPRAAAPDGDFAEPQEVVTIRGTMWQKRQAVRAIIERLLEHQGVANGSGSMLLLLPSSGFDSLQDPSSVPSLALVPQQLQHPQALQEETQRMLQERVQQQLRELKQRSAATAQGAPVAPTILRRPSVQEEPPPQTLAPSERRTNGHVQPGPVPLALLLPSRLVEDFLVPQDHLAEVARRCAIHLDVAGEDPPGQRQVSLYGDPGKVGMALMQLQMRSACCPWN</sequence>
<keyword evidence="3" id="KW-1185">Reference proteome</keyword>
<dbReference type="OrthoDB" id="10375527at2759"/>
<accession>A0A1Q9EMC1</accession>
<proteinExistence type="predicted"/>
<name>A0A1Q9EMC1_SYMMI</name>
<dbReference type="Proteomes" id="UP000186817">
    <property type="component" value="Unassembled WGS sequence"/>
</dbReference>